<dbReference type="AlphaFoldDB" id="A0A979G7N1"/>
<feature type="domain" description="Toxin SymE-like" evidence="1">
    <location>
        <begin position="22"/>
        <end position="63"/>
    </location>
</feature>
<name>A0A979G7N1_CHIPD</name>
<accession>A0A979G7N1</accession>
<dbReference type="Pfam" id="PF08845">
    <property type="entry name" value="SymE_toxin"/>
    <property type="match status" value="1"/>
</dbReference>
<evidence type="ECO:0000259" key="1">
    <source>
        <dbReference type="Pfam" id="PF08845"/>
    </source>
</evidence>
<dbReference type="KEGG" id="cpi:Cpin_4787"/>
<reference evidence="2 3" key="2">
    <citation type="journal article" date="2010" name="Stand. Genomic Sci.">
        <title>Complete genome sequence of Chitinophaga pinensis type strain (UQM 2034).</title>
        <authorList>
            <person name="Glavina Del Rio T."/>
            <person name="Abt B."/>
            <person name="Spring S."/>
            <person name="Lapidus A."/>
            <person name="Nolan M."/>
            <person name="Tice H."/>
            <person name="Copeland A."/>
            <person name="Cheng J.F."/>
            <person name="Chen F."/>
            <person name="Bruce D."/>
            <person name="Goodwin L."/>
            <person name="Pitluck S."/>
            <person name="Ivanova N."/>
            <person name="Mavromatis K."/>
            <person name="Mikhailova N."/>
            <person name="Pati A."/>
            <person name="Chen A."/>
            <person name="Palaniappan K."/>
            <person name="Land M."/>
            <person name="Hauser L."/>
            <person name="Chang Y.J."/>
            <person name="Jeffries C.D."/>
            <person name="Chain P."/>
            <person name="Saunders E."/>
            <person name="Detter J.C."/>
            <person name="Brettin T."/>
            <person name="Rohde M."/>
            <person name="Goker M."/>
            <person name="Bristow J."/>
            <person name="Eisen J.A."/>
            <person name="Markowitz V."/>
            <person name="Hugenholtz P."/>
            <person name="Kyrpides N.C."/>
            <person name="Klenk H.P."/>
            <person name="Lucas S."/>
        </authorList>
    </citation>
    <scope>NUCLEOTIDE SEQUENCE [LARGE SCALE GENOMIC DNA]</scope>
    <source>
        <strain evidence="3">ATCC 43595 / DSM 2588 / LMG 13176 / NBRC 15968 / NCIMB 11800 / UQM 2034</strain>
    </source>
</reference>
<evidence type="ECO:0000313" key="3">
    <source>
        <dbReference type="Proteomes" id="UP000002215"/>
    </source>
</evidence>
<dbReference type="GO" id="GO:0016070">
    <property type="term" value="P:RNA metabolic process"/>
    <property type="evidence" value="ECO:0007669"/>
    <property type="project" value="InterPro"/>
</dbReference>
<proteinExistence type="predicted"/>
<sequence length="72" mass="8407">MKTVSKTLRRGKLHGQYQEVSNYWQKYRKVPWLNVRGLWLEEAGFNVGDPIEIIVSKEKLIIKKAHDGNSSH</sequence>
<dbReference type="InterPro" id="IPR014944">
    <property type="entry name" value="Toxin_SymE-like"/>
</dbReference>
<dbReference type="EMBL" id="CP001699">
    <property type="protein sequence ID" value="ACU62221.1"/>
    <property type="molecule type" value="Genomic_DNA"/>
</dbReference>
<dbReference type="GO" id="GO:0005737">
    <property type="term" value="C:cytoplasm"/>
    <property type="evidence" value="ECO:0007669"/>
    <property type="project" value="InterPro"/>
</dbReference>
<dbReference type="Proteomes" id="UP000002215">
    <property type="component" value="Chromosome"/>
</dbReference>
<dbReference type="RefSeq" id="WP_012792389.1">
    <property type="nucleotide sequence ID" value="NC_013132.1"/>
</dbReference>
<gene>
    <name evidence="2" type="ordered locus">Cpin_4787</name>
</gene>
<dbReference type="GO" id="GO:0016788">
    <property type="term" value="F:hydrolase activity, acting on ester bonds"/>
    <property type="evidence" value="ECO:0007669"/>
    <property type="project" value="InterPro"/>
</dbReference>
<protein>
    <recommendedName>
        <fullName evidence="1">Toxin SymE-like domain-containing protein</fullName>
    </recommendedName>
</protein>
<dbReference type="OrthoDB" id="675523at2"/>
<evidence type="ECO:0000313" key="2">
    <source>
        <dbReference type="EMBL" id="ACU62221.1"/>
    </source>
</evidence>
<dbReference type="GO" id="GO:0003723">
    <property type="term" value="F:RNA binding"/>
    <property type="evidence" value="ECO:0007669"/>
    <property type="project" value="InterPro"/>
</dbReference>
<reference evidence="3" key="1">
    <citation type="submission" date="2009-08" db="EMBL/GenBank/DDBJ databases">
        <title>The complete genome of Chitinophaga pinensis DSM 2588.</title>
        <authorList>
            <consortium name="US DOE Joint Genome Institute (JGI-PGF)"/>
            <person name="Lucas S."/>
            <person name="Copeland A."/>
            <person name="Lapidus A."/>
            <person name="Glavina del Rio T."/>
            <person name="Dalin E."/>
            <person name="Tice H."/>
            <person name="Bruce D."/>
            <person name="Goodwin L."/>
            <person name="Pitluck S."/>
            <person name="Kyrpides N."/>
            <person name="Mavromatis K."/>
            <person name="Ivanova N."/>
            <person name="Mikhailova N."/>
            <person name="Sims D."/>
            <person name="Meinche L."/>
            <person name="Brettin T."/>
            <person name="Detter J.C."/>
            <person name="Han C."/>
            <person name="Larimer F."/>
            <person name="Land M."/>
            <person name="Hauser L."/>
            <person name="Markowitz V."/>
            <person name="Cheng J.-F."/>
            <person name="Hugenholtz P."/>
            <person name="Woyke T."/>
            <person name="Wu D."/>
            <person name="Spring S."/>
            <person name="Klenk H.-P."/>
            <person name="Eisen J.A."/>
        </authorList>
    </citation>
    <scope>NUCLEOTIDE SEQUENCE [LARGE SCALE GENOMIC DNA]</scope>
    <source>
        <strain evidence="3">ATCC 43595 / DSM 2588 / LMG 13176 / NBRC 15968 / NCIMB 11800 / UQM 2034</strain>
    </source>
</reference>
<organism evidence="2 3">
    <name type="scientific">Chitinophaga pinensis (strain ATCC 43595 / DSM 2588 / LMG 13176 / NBRC 15968 / NCIMB 11800 / UQM 2034)</name>
    <dbReference type="NCBI Taxonomy" id="485918"/>
    <lineage>
        <taxon>Bacteria</taxon>
        <taxon>Pseudomonadati</taxon>
        <taxon>Bacteroidota</taxon>
        <taxon>Chitinophagia</taxon>
        <taxon>Chitinophagales</taxon>
        <taxon>Chitinophagaceae</taxon>
        <taxon>Chitinophaga</taxon>
    </lineage>
</organism>